<reference evidence="1 2" key="1">
    <citation type="submission" date="2018-02" db="EMBL/GenBank/DDBJ databases">
        <title>Five New Genomes of Indian Photorhabdus Isolates TSA.</title>
        <authorList>
            <person name="Dubay B."/>
            <person name="Somvanshi V.S."/>
        </authorList>
    </citation>
    <scope>NUCLEOTIDE SEQUENCE [LARGE SCALE GENOMIC DNA]</scope>
    <source>
        <strain evidence="1 2">H1</strain>
    </source>
</reference>
<organism evidence="1 2">
    <name type="scientific">Photorhabdus hindustanensis</name>
    <dbReference type="NCBI Taxonomy" id="2918802"/>
    <lineage>
        <taxon>Bacteria</taxon>
        <taxon>Pseudomonadati</taxon>
        <taxon>Pseudomonadota</taxon>
        <taxon>Gammaproteobacteria</taxon>
        <taxon>Enterobacterales</taxon>
        <taxon>Morganellaceae</taxon>
        <taxon>Photorhabdus</taxon>
    </lineage>
</organism>
<dbReference type="Pfam" id="PF14136">
    <property type="entry name" value="DUF4303"/>
    <property type="match status" value="1"/>
</dbReference>
<gene>
    <name evidence="1" type="ORF">C6H66_23845</name>
</gene>
<dbReference type="AlphaFoldDB" id="A0A2S8PUA3"/>
<dbReference type="RefSeq" id="WP_105396934.1">
    <property type="nucleotide sequence ID" value="NZ_CAWNTA010000006.1"/>
</dbReference>
<dbReference type="EMBL" id="PUWT01000103">
    <property type="protein sequence ID" value="PQQ22367.1"/>
    <property type="molecule type" value="Genomic_DNA"/>
</dbReference>
<name>A0A2S8PUA3_9GAMM</name>
<proteinExistence type="predicted"/>
<evidence type="ECO:0000313" key="1">
    <source>
        <dbReference type="EMBL" id="PQQ22367.1"/>
    </source>
</evidence>
<evidence type="ECO:0000313" key="2">
    <source>
        <dbReference type="Proteomes" id="UP000239550"/>
    </source>
</evidence>
<accession>A0A2S8PUA3</accession>
<dbReference type="InterPro" id="IPR025409">
    <property type="entry name" value="DUF4303"/>
</dbReference>
<comment type="caution">
    <text evidence="1">The sequence shown here is derived from an EMBL/GenBank/DDBJ whole genome shotgun (WGS) entry which is preliminary data.</text>
</comment>
<protein>
    <recommendedName>
        <fullName evidence="3">DUF4303 domain-containing protein</fullName>
    </recommendedName>
</protein>
<evidence type="ECO:0008006" key="3">
    <source>
        <dbReference type="Google" id="ProtNLM"/>
    </source>
</evidence>
<sequence length="179" mass="21257">MDFKKLEKDIIDSVVNAIQHIKEQDYWDDINSFCLYTDESFMSLSLLFNTNTHFQSVKDDEYPLTYKYSPAEWFSETISEENDEYLYKNTAFSSVSSQMMAFSMSDEFEEDEDRDDVIKACLSAIRHCIDEDIFQKPRSIIYLFMLSDGYDEQEILNWNKPLNESSIKKELTEWVKNEL</sequence>
<dbReference type="Proteomes" id="UP000239550">
    <property type="component" value="Unassembled WGS sequence"/>
</dbReference>
<keyword evidence="2" id="KW-1185">Reference proteome</keyword>